<evidence type="ECO:0000313" key="2">
    <source>
        <dbReference type="Proteomes" id="UP000828390"/>
    </source>
</evidence>
<gene>
    <name evidence="1" type="ORF">DPMN_186232</name>
</gene>
<dbReference type="Proteomes" id="UP000828390">
    <property type="component" value="Unassembled WGS sequence"/>
</dbReference>
<accession>A0A9D4DMB2</accession>
<protein>
    <submittedName>
        <fullName evidence="1">Uncharacterized protein</fullName>
    </submittedName>
</protein>
<sequence>MSIIDLPSRPQYDVVFARNRRASSAGRPTHLSIGKLRYARGGRFSATAARTPSYIRQVAARLRLKDSAVLAAHVKALRIEGTEAVSD</sequence>
<name>A0A9D4DMB2_DREPO</name>
<reference evidence="1" key="2">
    <citation type="submission" date="2020-11" db="EMBL/GenBank/DDBJ databases">
        <authorList>
            <person name="McCartney M.A."/>
            <person name="Auch B."/>
            <person name="Kono T."/>
            <person name="Mallez S."/>
            <person name="Becker A."/>
            <person name="Gohl D.M."/>
            <person name="Silverstein K.A.T."/>
            <person name="Koren S."/>
            <person name="Bechman K.B."/>
            <person name="Herman A."/>
            <person name="Abrahante J.E."/>
            <person name="Garbe J."/>
        </authorList>
    </citation>
    <scope>NUCLEOTIDE SEQUENCE</scope>
    <source>
        <strain evidence="1">Duluth1</strain>
        <tissue evidence="1">Whole animal</tissue>
    </source>
</reference>
<evidence type="ECO:0000313" key="1">
    <source>
        <dbReference type="EMBL" id="KAH3751663.1"/>
    </source>
</evidence>
<keyword evidence="2" id="KW-1185">Reference proteome</keyword>
<dbReference type="EMBL" id="JAIWYP010000010">
    <property type="protein sequence ID" value="KAH3751663.1"/>
    <property type="molecule type" value="Genomic_DNA"/>
</dbReference>
<comment type="caution">
    <text evidence="1">The sequence shown here is derived from an EMBL/GenBank/DDBJ whole genome shotgun (WGS) entry which is preliminary data.</text>
</comment>
<proteinExistence type="predicted"/>
<reference evidence="1" key="1">
    <citation type="journal article" date="2019" name="bioRxiv">
        <title>The Genome of the Zebra Mussel, Dreissena polymorpha: A Resource for Invasive Species Research.</title>
        <authorList>
            <person name="McCartney M.A."/>
            <person name="Auch B."/>
            <person name="Kono T."/>
            <person name="Mallez S."/>
            <person name="Zhang Y."/>
            <person name="Obille A."/>
            <person name="Becker A."/>
            <person name="Abrahante J.E."/>
            <person name="Garbe J."/>
            <person name="Badalamenti J.P."/>
            <person name="Herman A."/>
            <person name="Mangelson H."/>
            <person name="Liachko I."/>
            <person name="Sullivan S."/>
            <person name="Sone E.D."/>
            <person name="Koren S."/>
            <person name="Silverstein K.A.T."/>
            <person name="Beckman K.B."/>
            <person name="Gohl D.M."/>
        </authorList>
    </citation>
    <scope>NUCLEOTIDE SEQUENCE</scope>
    <source>
        <strain evidence="1">Duluth1</strain>
        <tissue evidence="1">Whole animal</tissue>
    </source>
</reference>
<organism evidence="1 2">
    <name type="scientific">Dreissena polymorpha</name>
    <name type="common">Zebra mussel</name>
    <name type="synonym">Mytilus polymorpha</name>
    <dbReference type="NCBI Taxonomy" id="45954"/>
    <lineage>
        <taxon>Eukaryota</taxon>
        <taxon>Metazoa</taxon>
        <taxon>Spiralia</taxon>
        <taxon>Lophotrochozoa</taxon>
        <taxon>Mollusca</taxon>
        <taxon>Bivalvia</taxon>
        <taxon>Autobranchia</taxon>
        <taxon>Heteroconchia</taxon>
        <taxon>Euheterodonta</taxon>
        <taxon>Imparidentia</taxon>
        <taxon>Neoheterodontei</taxon>
        <taxon>Myida</taxon>
        <taxon>Dreissenoidea</taxon>
        <taxon>Dreissenidae</taxon>
        <taxon>Dreissena</taxon>
    </lineage>
</organism>
<dbReference type="AlphaFoldDB" id="A0A9D4DMB2"/>